<evidence type="ECO:0000313" key="1">
    <source>
        <dbReference type="EMBL" id="RRK32685.1"/>
    </source>
</evidence>
<dbReference type="EMBL" id="RHJS01000002">
    <property type="protein sequence ID" value="RRK32685.1"/>
    <property type="molecule type" value="Genomic_DNA"/>
</dbReference>
<dbReference type="Proteomes" id="UP000274920">
    <property type="component" value="Unassembled WGS sequence"/>
</dbReference>
<gene>
    <name evidence="1" type="ORF">EBB54_15955</name>
</gene>
<accession>A0A426DIV4</accession>
<proteinExistence type="predicted"/>
<comment type="caution">
    <text evidence="1">The sequence shown here is derived from an EMBL/GenBank/DDBJ whole genome shotgun (WGS) entry which is preliminary data.</text>
</comment>
<protein>
    <submittedName>
        <fullName evidence="1">Uncharacterized protein</fullName>
    </submittedName>
</protein>
<keyword evidence="2" id="KW-1185">Reference proteome</keyword>
<evidence type="ECO:0000313" key="2">
    <source>
        <dbReference type="Proteomes" id="UP000274920"/>
    </source>
</evidence>
<dbReference type="AlphaFoldDB" id="A0A426DIV4"/>
<sequence>MGLIGWIGRQIGKGIEKIGDKVAEKTGWYGISELGTAIQDICSEEVSKEGSYDKNVANVLTTERLNEILVSFSEKYLHHCEKLEEQCIEEVEDYCNALIDLLEESSEFTKDTSNLKRVKRNRSKIRTTIIGSLKEPLAKRMSLDDPECLKILKLDSGKEKEKAMKKFSKKIIRESLNNLAMKVTNVLQEQTEEAFRENQENFKEVVSLVKMLLVNSLLEDMEEID</sequence>
<organism evidence="1 2">
    <name type="scientific">Schaedlerella arabinosiphila</name>
    <dbReference type="NCBI Taxonomy" id="2044587"/>
    <lineage>
        <taxon>Bacteria</taxon>
        <taxon>Bacillati</taxon>
        <taxon>Bacillota</taxon>
        <taxon>Clostridia</taxon>
        <taxon>Lachnospirales</taxon>
        <taxon>Lachnospiraceae</taxon>
        <taxon>Schaedlerella</taxon>
    </lineage>
</organism>
<reference evidence="1" key="1">
    <citation type="submission" date="2018-10" db="EMBL/GenBank/DDBJ databases">
        <title>Schaedlerella arabinophila gen. nov. sp. nov., isolated from the mouse intestinal tract and comparative analysis with the genome of the closely related altered Schaedler flora strain ASF502.</title>
        <authorList>
            <person name="Miyake S."/>
            <person name="Soh M."/>
            <person name="Seedorf H."/>
        </authorList>
    </citation>
    <scope>NUCLEOTIDE SEQUENCE [LARGE SCALE GENOMIC DNA]</scope>
    <source>
        <strain evidence="1">DSM 106076</strain>
    </source>
</reference>
<name>A0A426DIV4_9FIRM</name>